<protein>
    <submittedName>
        <fullName evidence="13">Uncharacterized protein</fullName>
    </submittedName>
</protein>
<dbReference type="Pfam" id="PF08429">
    <property type="entry name" value="PLU-1"/>
    <property type="match status" value="1"/>
</dbReference>
<dbReference type="FunFam" id="3.30.40.10:FF:000322">
    <property type="entry name" value="PHD transcription factor (Rum1)"/>
    <property type="match status" value="1"/>
</dbReference>
<keyword evidence="5" id="KW-0862">Zinc</keyword>
<feature type="compositionally biased region" description="Basic and acidic residues" evidence="9">
    <location>
        <begin position="1296"/>
        <end position="1332"/>
    </location>
</feature>
<sequence>MPRVSPRDETTGPGEKCTHCGKAEEAGFLAVCESCDHAYHGGCLDPPLKSKPSSEWNCPRCLVGDGQFGFEDGGLYSLRQFQEKAADFKQGYFEKRMPYDPVLGCPRPVTEDDVEREFWRLVTDVDEEVQVEYGADIHSTTHGSGFPTVERHPTNAYSTDPWNLNILPYHQESLFRHIKSDISGMTVPWVYVGMIFSTFCWHNEDHYAYSANYQHFGATKTWYGIPAEDTEKFEQAMKDAVPELFETNPDLLFQLVTLLTPDQLKKAGVRVYAADQRAGQFIITFPKAYHSGFNHGFNFNEAVNFAPTDWEPFGLDGVERLRAYRRQPCFSHDELLWTAAEGMTGNGLTIHTAKWLAPALERIHRREMLEREHFIVEHLEVPHKCALSGQGEEPCPLAFRIDDSDVPEEEYSCAYCKTFAYLSRFKCIRSGKVYCLMHSGSQQCCDIHPSQRYMSHDHELIFRKTDDVIAATSKKVSEKANVPEIWEEKYDKVLEEEATPSLKTLRNLLNEGERIPYELKTLPLLRAFVDRCNRWVEEATNYTIRKQQNRRKNEKAWQTGLRKSIGSAYQDEKEREMRKVSNITRLLNEAEQIGFDCPEIQLLKDRAEAIQTFQENARNVIDHPSMHQVEAVEELLEEGNGFNVDLEEMEKLSKVLDKLKWNQKAKNNRGVFMSFDQVSELIEEARRIGIETYNDHLSFYVEQMSQGYMWEKKAKEVIDADVIHYPQLEALSQQATQNVLPVSPDILAQVDQILHKQREALRQIVDLNSRSRNENFRKRPKYTEVADIMKMLEDLQTKPPGTLDLEKEQRRHEDWMRKGKKLFGKTNAPLHILKSHMEYVLERNLDCFDITKDKPRLPAEPASREPTPEKEKQAGYRWDDPKFREVFCICRRIEAGMMIECELCHEWYHGKCLKIARGKVKEEDKYTCPICDWRVKIPRDAARPRLEDLTEWYDEIPGLPFQPEEEELLGQIIDNAQVFRNHIAAYCNPVLSTRNEAETQRFYLRKIEGAEILLAAETNFFRQELHKWHPVAPNAPPVIEVSRSTRKPRPTKLERLLYQHGVNDVDDLPEHVKSKGLNLRRKRQNAEMAAHAAQQAAVVSATTGQASSPGPGVNSYASYFQRGTSSQPQTPGLSIASSSHAHPSRGPGSSSSSTHHNHPYGRADSSGPVIRPENMDIDSTATNIHPSFFLPSGGGPQLMADISTRGTLEDSLLRGQPDDPALKDYMSTEAGHQKALEFLGKTTEGRKKAEEIFGPGAFVGASSALGGSDGIGGVDDEGDVDQMFADMVNQDDEDEKEKGKGKAHAAGRDEERITAESLESERNGLDALLDRD</sequence>
<dbReference type="InterPro" id="IPR019787">
    <property type="entry name" value="Znf_PHD-finger"/>
</dbReference>
<dbReference type="InterPro" id="IPR013083">
    <property type="entry name" value="Znf_RING/FYVE/PHD"/>
</dbReference>
<keyword evidence="3" id="KW-0677">Repeat</keyword>
<evidence type="ECO:0000256" key="6">
    <source>
        <dbReference type="ARBA" id="ARBA00023004"/>
    </source>
</evidence>
<comment type="caution">
    <text evidence="13">The sequence shown here is derived from an EMBL/GenBank/DDBJ whole genome shotgun (WGS) entry which is preliminary data.</text>
</comment>
<gene>
    <name evidence="13" type="ORF">VMCG_08060</name>
</gene>
<dbReference type="Pfam" id="PF02928">
    <property type="entry name" value="zf-C5HC2"/>
    <property type="match status" value="1"/>
</dbReference>
<feature type="compositionally biased region" description="Low complexity" evidence="9">
    <location>
        <begin position="1136"/>
        <end position="1153"/>
    </location>
</feature>
<dbReference type="InterPro" id="IPR004198">
    <property type="entry name" value="Znf_C5HC2"/>
</dbReference>
<dbReference type="PROSITE" id="PS51184">
    <property type="entry name" value="JMJC"/>
    <property type="match status" value="1"/>
</dbReference>
<keyword evidence="7" id="KW-0539">Nucleus</keyword>
<dbReference type="Pfam" id="PF00628">
    <property type="entry name" value="PHD"/>
    <property type="match status" value="2"/>
</dbReference>
<evidence type="ECO:0000256" key="5">
    <source>
        <dbReference type="ARBA" id="ARBA00022833"/>
    </source>
</evidence>
<dbReference type="PROSITE" id="PS50016">
    <property type="entry name" value="ZF_PHD_2"/>
    <property type="match status" value="2"/>
</dbReference>
<dbReference type="GO" id="GO:0008270">
    <property type="term" value="F:zinc ion binding"/>
    <property type="evidence" value="ECO:0007669"/>
    <property type="project" value="UniProtKB-KW"/>
</dbReference>
<dbReference type="InterPro" id="IPR019786">
    <property type="entry name" value="Zinc_finger_PHD-type_CS"/>
</dbReference>
<evidence type="ECO:0000259" key="11">
    <source>
        <dbReference type="PROSITE" id="PS50089"/>
    </source>
</evidence>
<dbReference type="OrthoDB" id="1678912at2759"/>
<feature type="domain" description="PHD-type" evidence="10">
    <location>
        <begin position="885"/>
        <end position="934"/>
    </location>
</feature>
<feature type="region of interest" description="Disordered" evidence="9">
    <location>
        <begin position="1100"/>
        <end position="1174"/>
    </location>
</feature>
<dbReference type="GO" id="GO:0034647">
    <property type="term" value="F:histone H3K4me/H3K4me2/H3K4me3 demethylase activity"/>
    <property type="evidence" value="ECO:0007669"/>
    <property type="project" value="TreeGrafter"/>
</dbReference>
<keyword evidence="14" id="KW-1185">Reference proteome</keyword>
<dbReference type="InterPro" id="IPR011011">
    <property type="entry name" value="Znf_FYVE_PHD"/>
</dbReference>
<evidence type="ECO:0000256" key="9">
    <source>
        <dbReference type="SAM" id="MobiDB-lite"/>
    </source>
</evidence>
<evidence type="ECO:0000256" key="7">
    <source>
        <dbReference type="ARBA" id="ARBA00023242"/>
    </source>
</evidence>
<dbReference type="Gene3D" id="2.60.120.650">
    <property type="entry name" value="Cupin"/>
    <property type="match status" value="1"/>
</dbReference>
<evidence type="ECO:0000259" key="12">
    <source>
        <dbReference type="PROSITE" id="PS51184"/>
    </source>
</evidence>
<dbReference type="InterPro" id="IPR001841">
    <property type="entry name" value="Znf_RING"/>
</dbReference>
<dbReference type="InterPro" id="IPR001965">
    <property type="entry name" value="Znf_PHD"/>
</dbReference>
<feature type="compositionally biased region" description="Polar residues" evidence="9">
    <location>
        <begin position="1115"/>
        <end position="1132"/>
    </location>
</feature>
<dbReference type="PROSITE" id="PS50089">
    <property type="entry name" value="ZF_RING_2"/>
    <property type="match status" value="1"/>
</dbReference>
<keyword evidence="6" id="KW-0408">Iron</keyword>
<dbReference type="SMART" id="SM00249">
    <property type="entry name" value="PHD"/>
    <property type="match status" value="2"/>
</dbReference>
<dbReference type="GO" id="GO:0005634">
    <property type="term" value="C:nucleus"/>
    <property type="evidence" value="ECO:0007669"/>
    <property type="project" value="UniProtKB-SubCell"/>
</dbReference>
<keyword evidence="4 8" id="KW-0863">Zinc-finger</keyword>
<dbReference type="GO" id="GO:0000785">
    <property type="term" value="C:chromatin"/>
    <property type="evidence" value="ECO:0007669"/>
    <property type="project" value="TreeGrafter"/>
</dbReference>
<dbReference type="EMBL" id="LKEA01000044">
    <property type="protein sequence ID" value="ROV93622.1"/>
    <property type="molecule type" value="Genomic_DNA"/>
</dbReference>
<evidence type="ECO:0000313" key="14">
    <source>
        <dbReference type="Proteomes" id="UP000283895"/>
    </source>
</evidence>
<dbReference type="PANTHER" id="PTHR10694:SF33">
    <property type="entry name" value="LYSINE-SPECIFIC DEMETHYLASE 5"/>
    <property type="match status" value="1"/>
</dbReference>
<proteinExistence type="predicted"/>
<organism evidence="13 14">
    <name type="scientific">Cytospora schulzeri</name>
    <dbReference type="NCBI Taxonomy" id="448051"/>
    <lineage>
        <taxon>Eukaryota</taxon>
        <taxon>Fungi</taxon>
        <taxon>Dikarya</taxon>
        <taxon>Ascomycota</taxon>
        <taxon>Pezizomycotina</taxon>
        <taxon>Sordariomycetes</taxon>
        <taxon>Sordariomycetidae</taxon>
        <taxon>Diaporthales</taxon>
        <taxon>Cytosporaceae</taxon>
        <taxon>Cytospora</taxon>
    </lineage>
</organism>
<comment type="subcellular location">
    <subcellularLocation>
        <location evidence="1">Nucleus</location>
    </subcellularLocation>
</comment>
<dbReference type="SMART" id="SM00558">
    <property type="entry name" value="JmjC"/>
    <property type="match status" value="1"/>
</dbReference>
<feature type="domain" description="JmjC" evidence="12">
    <location>
        <begin position="156"/>
        <end position="322"/>
    </location>
</feature>
<accession>A0A423VRR2</accession>
<dbReference type="PANTHER" id="PTHR10694">
    <property type="entry name" value="LYSINE-SPECIFIC DEMETHYLASE"/>
    <property type="match status" value="1"/>
</dbReference>
<evidence type="ECO:0000256" key="8">
    <source>
        <dbReference type="PROSITE-ProRule" id="PRU00175"/>
    </source>
</evidence>
<keyword evidence="2" id="KW-0479">Metal-binding</keyword>
<dbReference type="PROSITE" id="PS01359">
    <property type="entry name" value="ZF_PHD_1"/>
    <property type="match status" value="1"/>
</dbReference>
<dbReference type="SUPFAM" id="SSF57903">
    <property type="entry name" value="FYVE/PHD zinc finger"/>
    <property type="match status" value="2"/>
</dbReference>
<evidence type="ECO:0000259" key="10">
    <source>
        <dbReference type="PROSITE" id="PS50016"/>
    </source>
</evidence>
<evidence type="ECO:0000313" key="13">
    <source>
        <dbReference type="EMBL" id="ROV93622.1"/>
    </source>
</evidence>
<evidence type="ECO:0000256" key="3">
    <source>
        <dbReference type="ARBA" id="ARBA00022737"/>
    </source>
</evidence>
<name>A0A423VRR2_9PEZI</name>
<dbReference type="Pfam" id="PF02373">
    <property type="entry name" value="JmjC"/>
    <property type="match status" value="1"/>
</dbReference>
<feature type="region of interest" description="Disordered" evidence="9">
    <location>
        <begin position="1287"/>
        <end position="1332"/>
    </location>
</feature>
<feature type="domain" description="PHD-type" evidence="10">
    <location>
        <begin position="14"/>
        <end position="64"/>
    </location>
</feature>
<dbReference type="InterPro" id="IPR003347">
    <property type="entry name" value="JmjC_dom"/>
</dbReference>
<reference evidence="13 14" key="1">
    <citation type="submission" date="2015-09" db="EMBL/GenBank/DDBJ databases">
        <title>Host preference determinants of Valsa canker pathogens revealed by comparative genomics.</title>
        <authorList>
            <person name="Yin Z."/>
            <person name="Huang L."/>
        </authorList>
    </citation>
    <scope>NUCLEOTIDE SEQUENCE [LARGE SCALE GENOMIC DNA]</scope>
    <source>
        <strain evidence="13 14">03-1</strain>
    </source>
</reference>
<dbReference type="CDD" id="cd15518">
    <property type="entry name" value="PHD_Ecm5p_Lid2p_like"/>
    <property type="match status" value="1"/>
</dbReference>
<feature type="domain" description="RING-type" evidence="11">
    <location>
        <begin position="17"/>
        <end position="61"/>
    </location>
</feature>
<dbReference type="FunFam" id="2.60.120.650:FF:000014">
    <property type="entry name" value="PHD transcription factor (Rum1)"/>
    <property type="match status" value="1"/>
</dbReference>
<dbReference type="Gene3D" id="3.30.40.10">
    <property type="entry name" value="Zinc/RING finger domain, C3HC4 (zinc finger)"/>
    <property type="match status" value="2"/>
</dbReference>
<evidence type="ECO:0000256" key="1">
    <source>
        <dbReference type="ARBA" id="ARBA00004123"/>
    </source>
</evidence>
<dbReference type="STRING" id="356882.A0A423VRR2"/>
<evidence type="ECO:0000256" key="2">
    <source>
        <dbReference type="ARBA" id="ARBA00022723"/>
    </source>
</evidence>
<dbReference type="GO" id="GO:0006355">
    <property type="term" value="P:regulation of DNA-templated transcription"/>
    <property type="evidence" value="ECO:0007669"/>
    <property type="project" value="TreeGrafter"/>
</dbReference>
<evidence type="ECO:0000256" key="4">
    <source>
        <dbReference type="ARBA" id="ARBA00022771"/>
    </source>
</evidence>
<dbReference type="InterPro" id="IPR013637">
    <property type="entry name" value="Lys_sp_deMease-like_dom"/>
</dbReference>
<dbReference type="Proteomes" id="UP000283895">
    <property type="component" value="Unassembled WGS sequence"/>
</dbReference>
<dbReference type="SUPFAM" id="SSF51197">
    <property type="entry name" value="Clavaminate synthase-like"/>
    <property type="match status" value="1"/>
</dbReference>